<evidence type="ECO:0000313" key="4">
    <source>
        <dbReference type="Proteomes" id="UP000235145"/>
    </source>
</evidence>
<feature type="signal peptide" evidence="1">
    <location>
        <begin position="1"/>
        <end position="24"/>
    </location>
</feature>
<dbReference type="GO" id="GO:0016192">
    <property type="term" value="P:vesicle-mediated transport"/>
    <property type="evidence" value="ECO:0007669"/>
    <property type="project" value="InterPro"/>
</dbReference>
<dbReference type="AlphaFoldDB" id="A0A9R1XM67"/>
<dbReference type="SUPFAM" id="SSF50989">
    <property type="entry name" value="Clathrin heavy-chain terminal domain"/>
    <property type="match status" value="1"/>
</dbReference>
<protein>
    <recommendedName>
        <fullName evidence="2">Clathrin heavy chain linker core motif domain-containing protein</fullName>
    </recommendedName>
</protein>
<proteinExistence type="predicted"/>
<feature type="chain" id="PRO_5040472100" description="Clathrin heavy chain linker core motif domain-containing protein" evidence="1">
    <location>
        <begin position="25"/>
        <end position="283"/>
    </location>
</feature>
<gene>
    <name evidence="3" type="ORF">LSAT_V11C300151460</name>
</gene>
<dbReference type="Pfam" id="PF09268">
    <property type="entry name" value="Clathrin-link"/>
    <property type="match status" value="1"/>
</dbReference>
<evidence type="ECO:0000256" key="1">
    <source>
        <dbReference type="SAM" id="SignalP"/>
    </source>
</evidence>
<dbReference type="GO" id="GO:0006886">
    <property type="term" value="P:intracellular protein transport"/>
    <property type="evidence" value="ECO:0007669"/>
    <property type="project" value="InterPro"/>
</dbReference>
<reference evidence="3 4" key="1">
    <citation type="journal article" date="2017" name="Nat. Commun.">
        <title>Genome assembly with in vitro proximity ligation data and whole-genome triplication in lettuce.</title>
        <authorList>
            <person name="Reyes-Chin-Wo S."/>
            <person name="Wang Z."/>
            <person name="Yang X."/>
            <person name="Kozik A."/>
            <person name="Arikit S."/>
            <person name="Song C."/>
            <person name="Xia L."/>
            <person name="Froenicke L."/>
            <person name="Lavelle D.O."/>
            <person name="Truco M.J."/>
            <person name="Xia R."/>
            <person name="Zhu S."/>
            <person name="Xu C."/>
            <person name="Xu H."/>
            <person name="Xu X."/>
            <person name="Cox K."/>
            <person name="Korf I."/>
            <person name="Meyers B.C."/>
            <person name="Michelmore R.W."/>
        </authorList>
    </citation>
    <scope>NUCLEOTIDE SEQUENCE [LARGE SCALE GENOMIC DNA]</scope>
    <source>
        <strain evidence="4">cv. Salinas</strain>
        <tissue evidence="3">Seedlings</tissue>
    </source>
</reference>
<dbReference type="InterPro" id="IPR016024">
    <property type="entry name" value="ARM-type_fold"/>
</dbReference>
<keyword evidence="1" id="KW-0732">Signal</keyword>
<dbReference type="InterPro" id="IPR016025">
    <property type="entry name" value="Clathrin_H-chain_N"/>
</dbReference>
<organism evidence="3 4">
    <name type="scientific">Lactuca sativa</name>
    <name type="common">Garden lettuce</name>
    <dbReference type="NCBI Taxonomy" id="4236"/>
    <lineage>
        <taxon>Eukaryota</taxon>
        <taxon>Viridiplantae</taxon>
        <taxon>Streptophyta</taxon>
        <taxon>Embryophyta</taxon>
        <taxon>Tracheophyta</taxon>
        <taxon>Spermatophyta</taxon>
        <taxon>Magnoliopsida</taxon>
        <taxon>eudicotyledons</taxon>
        <taxon>Gunneridae</taxon>
        <taxon>Pentapetalae</taxon>
        <taxon>asterids</taxon>
        <taxon>campanulids</taxon>
        <taxon>Asterales</taxon>
        <taxon>Asteraceae</taxon>
        <taxon>Cichorioideae</taxon>
        <taxon>Cichorieae</taxon>
        <taxon>Lactucinae</taxon>
        <taxon>Lactuca</taxon>
    </lineage>
</organism>
<comment type="caution">
    <text evidence="3">The sequence shown here is derived from an EMBL/GenBank/DDBJ whole genome shotgun (WGS) entry which is preliminary data.</text>
</comment>
<dbReference type="InterPro" id="IPR015348">
    <property type="entry name" value="Clathrin_H-chain_linker_core"/>
</dbReference>
<dbReference type="GO" id="GO:0005198">
    <property type="term" value="F:structural molecule activity"/>
    <property type="evidence" value="ECO:0007669"/>
    <property type="project" value="InterPro"/>
</dbReference>
<keyword evidence="4" id="KW-1185">Reference proteome</keyword>
<dbReference type="GO" id="GO:0030132">
    <property type="term" value="C:clathrin coat of coated pit"/>
    <property type="evidence" value="ECO:0007669"/>
    <property type="project" value="InterPro"/>
</dbReference>
<evidence type="ECO:0000313" key="3">
    <source>
        <dbReference type="EMBL" id="KAJ0214849.1"/>
    </source>
</evidence>
<dbReference type="InterPro" id="IPR012331">
    <property type="entry name" value="Clathrin_H-chain_linker"/>
</dbReference>
<dbReference type="GO" id="GO:0030130">
    <property type="term" value="C:clathrin coat of trans-Golgi network vesicle"/>
    <property type="evidence" value="ECO:0007669"/>
    <property type="project" value="InterPro"/>
</dbReference>
<dbReference type="Gene3D" id="1.25.40.30">
    <property type="match status" value="1"/>
</dbReference>
<dbReference type="PANTHER" id="PTHR10292">
    <property type="entry name" value="CLATHRIN HEAVY CHAIN RELATED"/>
    <property type="match status" value="1"/>
</dbReference>
<dbReference type="Proteomes" id="UP000235145">
    <property type="component" value="Unassembled WGS sequence"/>
</dbReference>
<feature type="domain" description="Clathrin heavy chain linker core motif" evidence="2">
    <location>
        <begin position="65"/>
        <end position="88"/>
    </location>
</feature>
<name>A0A9R1XM67_LACSA</name>
<sequence>MLPTHLFRLLTCLGLLFVYDLETATTVYKNRISPYPIFLTSEASLVGGFYAANRHGQVLVATVNEATIVPFVSGQLNNLELAVNLAKRGNLSGAENLVGHYIKIKHKCTFHMNDQVVQRFQELFAQTKYKEVVELAAKSPQGIFRTPEIVAKFQSVPVQGGQTPPLLQYFGTLLTKGKLDAFESVDYLAWLSIRTKRIFWRIGWLKTSWNLSSSSKSVDNDLALKFYIKASATPKVVADFAERREFDRILIYSKQIKITAELMQVGYTPDYLFLLQIILRSDP</sequence>
<dbReference type="SUPFAM" id="SSF48371">
    <property type="entry name" value="ARM repeat"/>
    <property type="match status" value="1"/>
</dbReference>
<dbReference type="EMBL" id="NBSK02000003">
    <property type="protein sequence ID" value="KAJ0214849.1"/>
    <property type="molecule type" value="Genomic_DNA"/>
</dbReference>
<dbReference type="Pfam" id="PF13838">
    <property type="entry name" value="Clathrin_H_link"/>
    <property type="match status" value="1"/>
</dbReference>
<dbReference type="PANTHER" id="PTHR10292:SF34">
    <property type="entry name" value="CLATHRIN HEAVY CHAIN 1-RELATED"/>
    <property type="match status" value="1"/>
</dbReference>
<evidence type="ECO:0000259" key="2">
    <source>
        <dbReference type="Pfam" id="PF09268"/>
    </source>
</evidence>
<accession>A0A9R1XM67</accession>